<name>A0A1S8YQK3_9GAMM</name>
<dbReference type="Gene3D" id="1.20.120.260">
    <property type="entry name" value="Virulence factor YopE uncharacterised domain"/>
    <property type="match status" value="1"/>
</dbReference>
<keyword evidence="2" id="KW-1185">Reference proteome</keyword>
<gene>
    <name evidence="1" type="ORF">BTJ39_03545</name>
</gene>
<evidence type="ECO:0000313" key="2">
    <source>
        <dbReference type="Proteomes" id="UP000190667"/>
    </source>
</evidence>
<sequence length="273" mass="30901">MHDSYASPDDRFTAFKELGREIADYNKNSHENKINVTASVQMQDYLSLTISQGKQRFFQIDIPMKDNVTSDKDSIDRVLSYLSCFSSIENIQTQRKPSELYFDIFIGDNKIADNLHYIEAKKFRAFDGELKLLSGEEIALGDSISALSNKDSLRGNITSFNSDKYYDDLNVNGFQETRRVVTGLTGIAYSQLVTDAQKIQAFDILNTPVSGTKFKDWATPKPVASTYEKSSNEELYSQSKEKTINELTGLLDRIDNLFSEVIGPVKFLLTNEE</sequence>
<dbReference type="Proteomes" id="UP000190667">
    <property type="component" value="Unassembled WGS sequence"/>
</dbReference>
<reference evidence="1 2" key="1">
    <citation type="submission" date="2016-12" db="EMBL/GenBank/DDBJ databases">
        <title>Izhakiella australiana sp. nov. of genus Izhakiella isolated from Australian desert.</title>
        <authorList>
            <person name="Ji M."/>
        </authorList>
    </citation>
    <scope>NUCLEOTIDE SEQUENCE [LARGE SCALE GENOMIC DNA]</scope>
    <source>
        <strain evidence="1 2">D4N98</strain>
    </source>
</reference>
<protein>
    <submittedName>
        <fullName evidence="1">Uncharacterized protein</fullName>
    </submittedName>
</protein>
<organism evidence="1 2">
    <name type="scientific">Izhakiella australiensis</name>
    <dbReference type="NCBI Taxonomy" id="1926881"/>
    <lineage>
        <taxon>Bacteria</taxon>
        <taxon>Pseudomonadati</taxon>
        <taxon>Pseudomonadota</taxon>
        <taxon>Gammaproteobacteria</taxon>
        <taxon>Enterobacterales</taxon>
        <taxon>Erwiniaceae</taxon>
        <taxon>Izhakiella</taxon>
    </lineage>
</organism>
<accession>A0A1S8YQK3</accession>
<dbReference type="InterPro" id="IPR037168">
    <property type="entry name" value="YopE_GAP_dom_sf"/>
</dbReference>
<comment type="caution">
    <text evidence="1">The sequence shown here is derived from an EMBL/GenBank/DDBJ whole genome shotgun (WGS) entry which is preliminary data.</text>
</comment>
<evidence type="ECO:0000313" key="1">
    <source>
        <dbReference type="EMBL" id="OON41056.1"/>
    </source>
</evidence>
<dbReference type="AlphaFoldDB" id="A0A1S8YQK3"/>
<proteinExistence type="predicted"/>
<dbReference type="EMBL" id="MRUL01000002">
    <property type="protein sequence ID" value="OON41056.1"/>
    <property type="molecule type" value="Genomic_DNA"/>
</dbReference>